<dbReference type="OrthoDB" id="643875at2"/>
<evidence type="ECO:0000313" key="4">
    <source>
        <dbReference type="EMBL" id="TWI84473.1"/>
    </source>
</evidence>
<dbReference type="InterPro" id="IPR012373">
    <property type="entry name" value="Ferrdict_sens_TM"/>
</dbReference>
<proteinExistence type="predicted"/>
<dbReference type="Pfam" id="PF16344">
    <property type="entry name" value="FecR_C"/>
    <property type="match status" value="1"/>
</dbReference>
<dbReference type="Proteomes" id="UP000316778">
    <property type="component" value="Unassembled WGS sequence"/>
</dbReference>
<feature type="domain" description="Protein FecR C-terminal" evidence="3">
    <location>
        <begin position="285"/>
        <end position="351"/>
    </location>
</feature>
<comment type="caution">
    <text evidence="4">The sequence shown here is derived from an EMBL/GenBank/DDBJ whole genome shotgun (WGS) entry which is preliminary data.</text>
</comment>
<name>A0A562STM5_CHIJA</name>
<dbReference type="InterPro" id="IPR032508">
    <property type="entry name" value="FecR_C"/>
</dbReference>
<protein>
    <submittedName>
        <fullName evidence="4">FecR family protein</fullName>
    </submittedName>
</protein>
<dbReference type="EMBL" id="VLLG01000005">
    <property type="protein sequence ID" value="TWI84473.1"/>
    <property type="molecule type" value="Genomic_DNA"/>
</dbReference>
<organism evidence="4 5">
    <name type="scientific">Chitinophaga japonensis</name>
    <name type="common">Flexibacter japonensis</name>
    <dbReference type="NCBI Taxonomy" id="104662"/>
    <lineage>
        <taxon>Bacteria</taxon>
        <taxon>Pseudomonadati</taxon>
        <taxon>Bacteroidota</taxon>
        <taxon>Chitinophagia</taxon>
        <taxon>Chitinophagales</taxon>
        <taxon>Chitinophagaceae</taxon>
        <taxon>Chitinophaga</taxon>
    </lineage>
</organism>
<evidence type="ECO:0000313" key="5">
    <source>
        <dbReference type="Proteomes" id="UP000316778"/>
    </source>
</evidence>
<dbReference type="RefSeq" id="WP_158642746.1">
    <property type="nucleotide sequence ID" value="NZ_BAAAFY010000002.1"/>
</dbReference>
<sequence>MTKERLQYLLDRYLQQTATEAELQEYAVWYEQAVAAGERLFEDAASTEAQAYSDRLFTGIMHRLDAMEQQKQRQRNRSYLPYIKWAAAAMLAGALFLLYNGIRTRSGRQVAGNTASVQEAGQPHLVTIKNPTAGIRRIRLKDGTSVELMPGSELDYEDPFGHQHRHVHLRGKGWFNVAQDPARPFTVFSHDMATTALGTAFTITALPAQNEVTVLLHTGKVVVKHHPPDGRARINDIYLLPGQQVSCDVALGKATLLDAAEQAQHTGVAAGNNTPGARTGFAAAFDQVPLPDLLDTIQSAYGVQVQYNRPELSDKLFTGKIRGTDTLSQVLKRIAILYNLQVKATGNTYIIQKTH</sequence>
<evidence type="ECO:0000259" key="3">
    <source>
        <dbReference type="Pfam" id="PF16344"/>
    </source>
</evidence>
<keyword evidence="1" id="KW-1133">Transmembrane helix</keyword>
<keyword evidence="5" id="KW-1185">Reference proteome</keyword>
<gene>
    <name evidence="4" type="ORF">LX66_4843</name>
</gene>
<dbReference type="Gene3D" id="2.60.120.1440">
    <property type="match status" value="1"/>
</dbReference>
<dbReference type="Pfam" id="PF04773">
    <property type="entry name" value="FecR"/>
    <property type="match status" value="1"/>
</dbReference>
<dbReference type="InterPro" id="IPR006860">
    <property type="entry name" value="FecR"/>
</dbReference>
<dbReference type="GO" id="GO:0016989">
    <property type="term" value="F:sigma factor antagonist activity"/>
    <property type="evidence" value="ECO:0007669"/>
    <property type="project" value="TreeGrafter"/>
</dbReference>
<evidence type="ECO:0000256" key="1">
    <source>
        <dbReference type="SAM" id="Phobius"/>
    </source>
</evidence>
<feature type="transmembrane region" description="Helical" evidence="1">
    <location>
        <begin position="79"/>
        <end position="99"/>
    </location>
</feature>
<keyword evidence="1" id="KW-0472">Membrane</keyword>
<keyword evidence="1" id="KW-0812">Transmembrane</keyword>
<dbReference type="PANTHER" id="PTHR30273">
    <property type="entry name" value="PERIPLASMIC SIGNAL SENSOR AND SIGMA FACTOR ACTIVATOR FECR-RELATED"/>
    <property type="match status" value="1"/>
</dbReference>
<dbReference type="AlphaFoldDB" id="A0A562STM5"/>
<dbReference type="Gene3D" id="3.55.50.30">
    <property type="match status" value="1"/>
</dbReference>
<reference evidence="4 5" key="1">
    <citation type="journal article" date="2013" name="Stand. Genomic Sci.">
        <title>Genomic Encyclopedia of Type Strains, Phase I: The one thousand microbial genomes (KMG-I) project.</title>
        <authorList>
            <person name="Kyrpides N.C."/>
            <person name="Woyke T."/>
            <person name="Eisen J.A."/>
            <person name="Garrity G."/>
            <person name="Lilburn T.G."/>
            <person name="Beck B.J."/>
            <person name="Whitman W.B."/>
            <person name="Hugenholtz P."/>
            <person name="Klenk H.P."/>
        </authorList>
    </citation>
    <scope>NUCLEOTIDE SEQUENCE [LARGE SCALE GENOMIC DNA]</scope>
    <source>
        <strain evidence="4 5">DSM 13484</strain>
    </source>
</reference>
<accession>A0A562STM5</accession>
<dbReference type="PIRSF" id="PIRSF018266">
    <property type="entry name" value="FecR"/>
    <property type="match status" value="1"/>
</dbReference>
<feature type="domain" description="FecR protein" evidence="2">
    <location>
        <begin position="129"/>
        <end position="215"/>
    </location>
</feature>
<dbReference type="PANTHER" id="PTHR30273:SF2">
    <property type="entry name" value="PROTEIN FECR"/>
    <property type="match status" value="1"/>
</dbReference>
<evidence type="ECO:0000259" key="2">
    <source>
        <dbReference type="Pfam" id="PF04773"/>
    </source>
</evidence>